<dbReference type="InterPro" id="IPR000873">
    <property type="entry name" value="AMP-dep_synth/lig_dom"/>
</dbReference>
<dbReference type="EMBL" id="MPKY01000001">
    <property type="protein sequence ID" value="OJT00585.1"/>
    <property type="molecule type" value="Genomic_DNA"/>
</dbReference>
<dbReference type="Gene3D" id="3.40.50.12780">
    <property type="entry name" value="N-terminal domain of ligase-like"/>
    <property type="match status" value="1"/>
</dbReference>
<keyword evidence="3" id="KW-1185">Reference proteome</keyword>
<dbReference type="SUPFAM" id="SSF56801">
    <property type="entry name" value="Acetyl-CoA synthetase-like"/>
    <property type="match status" value="1"/>
</dbReference>
<sequence>MSSLNKFIFKYLVYCPVLLIRREWIFGHLSRLKRSQYYSRKAIEQIQLEKLNRLLSHARQTAPYYKGLPADKLESLADLRNIPFLEKDTLRENAEQLYSNREGLKPRPKTTGGSTGAAVTLRKSAEGMAQELAATWRGYSWAGIDIGDKQARFWGVPHEKKDRLRAKLIDFVANRTRLSAFAFSESDFGKYLKNLEKFKPKYFYGYVSMIRQFAEYIESEGISPSIELVAIITTAEVLTQSDRETIERVFGCKVYNEYGCGEVGTIAHECEFGGLHLTSENILVELVDDNGNPVSSGEAGEIVVTDLVNYSMPLIRYKIRDYGEFSEKECTCGLSLPCLERVFGREYDYLVNSRGDRFHGEFFLYIVENLAKSGQTFRGVQFVQYPDLSIVVRLVGKNLDRDFLKDFFQQALTEKMKDVIDVSVELVREIEREHSGKLRVVKRISAPNH</sequence>
<evidence type="ECO:0000313" key="2">
    <source>
        <dbReference type="EMBL" id="OJT00585.1"/>
    </source>
</evidence>
<dbReference type="OrthoDB" id="580775at2"/>
<dbReference type="Pfam" id="PF00501">
    <property type="entry name" value="AMP-binding"/>
    <property type="match status" value="1"/>
</dbReference>
<reference evidence="2" key="1">
    <citation type="submission" date="2016-11" db="EMBL/GenBank/DDBJ databases">
        <title>Draft Genome Sequence of Marinobacter hydrocarbonoclasticus strain STW2, a polyaromatic aromatic hydrocarbon degrading and denitrifying bacterium from rhizosphere of Seagrass Enhalus acodoides.</title>
        <authorList>
            <person name="Ling J."/>
            <person name="Dong J."/>
        </authorList>
    </citation>
    <scope>NUCLEOTIDE SEQUENCE [LARGE SCALE GENOMIC DNA]</scope>
    <source>
        <strain evidence="2">STW2</strain>
    </source>
</reference>
<comment type="caution">
    <text evidence="2">The sequence shown here is derived from an EMBL/GenBank/DDBJ whole genome shotgun (WGS) entry which is preliminary data.</text>
</comment>
<evidence type="ECO:0000313" key="3">
    <source>
        <dbReference type="Proteomes" id="UP000183986"/>
    </source>
</evidence>
<gene>
    <name evidence="2" type="ORF">BEE62_11135</name>
</gene>
<feature type="domain" description="AMP-dependent synthetase/ligase" evidence="1">
    <location>
        <begin position="189"/>
        <end position="304"/>
    </location>
</feature>
<proteinExistence type="predicted"/>
<dbReference type="InterPro" id="IPR042099">
    <property type="entry name" value="ANL_N_sf"/>
</dbReference>
<name>A0A1M2UZ09_MARNT</name>
<accession>A0A1M2UZ09</accession>
<dbReference type="PANTHER" id="PTHR36932:SF1">
    <property type="entry name" value="CAPSULAR POLYSACCHARIDE BIOSYNTHESIS PROTEIN"/>
    <property type="match status" value="1"/>
</dbReference>
<dbReference type="AlphaFoldDB" id="A0A1M2UZ09"/>
<evidence type="ECO:0000259" key="1">
    <source>
        <dbReference type="Pfam" id="PF00501"/>
    </source>
</evidence>
<dbReference type="Proteomes" id="UP000183986">
    <property type="component" value="Unassembled WGS sequence"/>
</dbReference>
<dbReference type="InterPro" id="IPR053158">
    <property type="entry name" value="CapK_Type1_Caps_Biosynth"/>
</dbReference>
<organism evidence="2 3">
    <name type="scientific">Marinobacter nauticus</name>
    <name type="common">Marinobacter hydrocarbonoclasticus</name>
    <name type="synonym">Marinobacter aquaeolei</name>
    <dbReference type="NCBI Taxonomy" id="2743"/>
    <lineage>
        <taxon>Bacteria</taxon>
        <taxon>Pseudomonadati</taxon>
        <taxon>Pseudomonadota</taxon>
        <taxon>Gammaproteobacteria</taxon>
        <taxon>Pseudomonadales</taxon>
        <taxon>Marinobacteraceae</taxon>
        <taxon>Marinobacter</taxon>
    </lineage>
</organism>
<protein>
    <recommendedName>
        <fullName evidence="1">AMP-dependent synthetase/ligase domain-containing protein</fullName>
    </recommendedName>
</protein>
<dbReference type="PANTHER" id="PTHR36932">
    <property type="entry name" value="CAPSULAR POLYSACCHARIDE BIOSYNTHESIS PROTEIN"/>
    <property type="match status" value="1"/>
</dbReference>